<evidence type="ECO:0000256" key="1">
    <source>
        <dbReference type="ARBA" id="ARBA00000085"/>
    </source>
</evidence>
<dbReference type="Pfam" id="PF02518">
    <property type="entry name" value="HATPase_c"/>
    <property type="match status" value="1"/>
</dbReference>
<dbReference type="Pfam" id="PF00672">
    <property type="entry name" value="HAMP"/>
    <property type="match status" value="1"/>
</dbReference>
<dbReference type="Pfam" id="PF00512">
    <property type="entry name" value="HisKA"/>
    <property type="match status" value="1"/>
</dbReference>
<dbReference type="GO" id="GO:0000155">
    <property type="term" value="F:phosphorelay sensor kinase activity"/>
    <property type="evidence" value="ECO:0007669"/>
    <property type="project" value="InterPro"/>
</dbReference>
<dbReference type="EMBL" id="QGLF01000001">
    <property type="protein sequence ID" value="PWR23057.1"/>
    <property type="molecule type" value="Genomic_DNA"/>
</dbReference>
<dbReference type="SMART" id="SM00387">
    <property type="entry name" value="HATPase_c"/>
    <property type="match status" value="1"/>
</dbReference>
<dbReference type="InterPro" id="IPR036097">
    <property type="entry name" value="HisK_dim/P_sf"/>
</dbReference>
<evidence type="ECO:0000256" key="9">
    <source>
        <dbReference type="ARBA" id="ARBA00022840"/>
    </source>
</evidence>
<evidence type="ECO:0000256" key="6">
    <source>
        <dbReference type="ARBA" id="ARBA00022679"/>
    </source>
</evidence>
<protein>
    <recommendedName>
        <fullName evidence="3">histidine kinase</fullName>
        <ecNumber evidence="3">2.7.13.3</ecNumber>
    </recommendedName>
</protein>
<organism evidence="13 14">
    <name type="scientific">Zavarzinia compransoris</name>
    <dbReference type="NCBI Taxonomy" id="1264899"/>
    <lineage>
        <taxon>Bacteria</taxon>
        <taxon>Pseudomonadati</taxon>
        <taxon>Pseudomonadota</taxon>
        <taxon>Alphaproteobacteria</taxon>
        <taxon>Rhodospirillales</taxon>
        <taxon>Zavarziniaceae</taxon>
        <taxon>Zavarzinia</taxon>
    </lineage>
</organism>
<evidence type="ECO:0000256" key="4">
    <source>
        <dbReference type="ARBA" id="ARBA00022475"/>
    </source>
</evidence>
<dbReference type="Proteomes" id="UP000246077">
    <property type="component" value="Unassembled WGS sequence"/>
</dbReference>
<dbReference type="Gene3D" id="6.10.340.10">
    <property type="match status" value="1"/>
</dbReference>
<evidence type="ECO:0000313" key="14">
    <source>
        <dbReference type="Proteomes" id="UP000246077"/>
    </source>
</evidence>
<dbReference type="GO" id="GO:0005524">
    <property type="term" value="F:ATP binding"/>
    <property type="evidence" value="ECO:0007669"/>
    <property type="project" value="UniProtKB-KW"/>
</dbReference>
<proteinExistence type="predicted"/>
<keyword evidence="8" id="KW-0418">Kinase</keyword>
<dbReference type="PROSITE" id="PS50109">
    <property type="entry name" value="HIS_KIN"/>
    <property type="match status" value="1"/>
</dbReference>
<dbReference type="CDD" id="cd00082">
    <property type="entry name" value="HisKA"/>
    <property type="match status" value="1"/>
</dbReference>
<keyword evidence="10" id="KW-0472">Membrane</keyword>
<keyword evidence="6" id="KW-0808">Transferase</keyword>
<dbReference type="SUPFAM" id="SSF55874">
    <property type="entry name" value="ATPase domain of HSP90 chaperone/DNA topoisomerase II/histidine kinase"/>
    <property type="match status" value="1"/>
</dbReference>
<evidence type="ECO:0000256" key="10">
    <source>
        <dbReference type="SAM" id="Phobius"/>
    </source>
</evidence>
<feature type="domain" description="HAMP" evidence="12">
    <location>
        <begin position="341"/>
        <end position="393"/>
    </location>
</feature>
<evidence type="ECO:0000259" key="11">
    <source>
        <dbReference type="PROSITE" id="PS50109"/>
    </source>
</evidence>
<evidence type="ECO:0000256" key="5">
    <source>
        <dbReference type="ARBA" id="ARBA00022553"/>
    </source>
</evidence>
<dbReference type="PANTHER" id="PTHR44936:SF10">
    <property type="entry name" value="SENSOR PROTEIN RSTB"/>
    <property type="match status" value="1"/>
</dbReference>
<reference evidence="14" key="1">
    <citation type="submission" date="2018-05" db="EMBL/GenBank/DDBJ databases">
        <title>Zavarzinia sp. HR-AS.</title>
        <authorList>
            <person name="Lee Y."/>
            <person name="Jeon C.O."/>
        </authorList>
    </citation>
    <scope>NUCLEOTIDE SEQUENCE [LARGE SCALE GENOMIC DNA]</scope>
    <source>
        <strain evidence="14">DSM 1231</strain>
    </source>
</reference>
<dbReference type="SUPFAM" id="SSF47384">
    <property type="entry name" value="Homodimeric domain of signal transducing histidine kinase"/>
    <property type="match status" value="1"/>
</dbReference>
<keyword evidence="10" id="KW-1133">Transmembrane helix</keyword>
<dbReference type="SMART" id="SM00304">
    <property type="entry name" value="HAMP"/>
    <property type="match status" value="1"/>
</dbReference>
<keyword evidence="9" id="KW-0067">ATP-binding</keyword>
<dbReference type="InterPro" id="IPR003661">
    <property type="entry name" value="HisK_dim/P_dom"/>
</dbReference>
<dbReference type="AlphaFoldDB" id="A0A317E7L4"/>
<dbReference type="InterPro" id="IPR036890">
    <property type="entry name" value="HATPase_C_sf"/>
</dbReference>
<dbReference type="OrthoDB" id="9815750at2"/>
<dbReference type="InterPro" id="IPR004358">
    <property type="entry name" value="Sig_transdc_His_kin-like_C"/>
</dbReference>
<keyword evidence="14" id="KW-1185">Reference proteome</keyword>
<evidence type="ECO:0000256" key="8">
    <source>
        <dbReference type="ARBA" id="ARBA00022777"/>
    </source>
</evidence>
<evidence type="ECO:0000256" key="2">
    <source>
        <dbReference type="ARBA" id="ARBA00004651"/>
    </source>
</evidence>
<dbReference type="SMART" id="SM00388">
    <property type="entry name" value="HisKA"/>
    <property type="match status" value="1"/>
</dbReference>
<dbReference type="InterPro" id="IPR050980">
    <property type="entry name" value="2C_sensor_his_kinase"/>
</dbReference>
<dbReference type="SUPFAM" id="SSF158472">
    <property type="entry name" value="HAMP domain-like"/>
    <property type="match status" value="1"/>
</dbReference>
<evidence type="ECO:0000313" key="13">
    <source>
        <dbReference type="EMBL" id="PWR23057.1"/>
    </source>
</evidence>
<evidence type="ECO:0000256" key="3">
    <source>
        <dbReference type="ARBA" id="ARBA00012438"/>
    </source>
</evidence>
<dbReference type="CDD" id="cd06225">
    <property type="entry name" value="HAMP"/>
    <property type="match status" value="1"/>
</dbReference>
<dbReference type="InterPro" id="IPR003660">
    <property type="entry name" value="HAMP_dom"/>
</dbReference>
<sequence>MRYPGRLCRLRRGADGLAHGGHRADHPRRDRHGRRGGLTLRLGAAGAWWARSIRWKLAGIFVAICLVPMLIVTDFTSHVVVRNFRTDVETWLFQISRFFAADILDERLETAQTANALVEEGVLIPLITGETHDLPPLVQRMIDTLGYDILAIFDDQDEVVFSTGPQAAFTSISFVAGQAIYLYHQGQRPILMAAGSRHLQLGGRAYTVLLGTLIDQSFISNMGAMSSLMIRVYYNLDGDFVEVYSSQATPDGQARLPLAVTESLTGGQAGNGYVSADTTGSAQSIGIYTPFVANGKLIGILYCGLNSNAGLAGWVTRWNLFIGIFALGMALSIGAGLIMSRLLVRPVTRLAAGVNAIAEGDFSERVPVVGHDELAQLAVAFNSMARQLEGLRKREAKLRRRERMITLGEVAAGLAHEVRNPLGIIKTSAELLEASASLTEVERRRIGYVVDEVRRIDRLIRDFLAFARPPQRQVEIAVHDLVTHVLGICQSEIERLGVAVQVLDHSGGAKACVDFDQMIQAGLNLVLNALQAMAGEPGKAAPAGPPPRLSIDIAAEDDEVHLRIADNGPGIPDPLLARIFDPFVTTKSGGTGLGLAKVFAVAEGHGGWVEARNHLDGGAIFEFVVPRSDRRQGNAPHDPDR</sequence>
<dbReference type="InterPro" id="IPR005467">
    <property type="entry name" value="His_kinase_dom"/>
</dbReference>
<keyword evidence="7" id="KW-0547">Nucleotide-binding</keyword>
<dbReference type="PROSITE" id="PS50885">
    <property type="entry name" value="HAMP"/>
    <property type="match status" value="1"/>
</dbReference>
<dbReference type="PRINTS" id="PR00344">
    <property type="entry name" value="BCTRLSENSOR"/>
</dbReference>
<feature type="domain" description="Histidine kinase" evidence="11">
    <location>
        <begin position="413"/>
        <end position="629"/>
    </location>
</feature>
<gene>
    <name evidence="13" type="ORF">DKG75_00315</name>
</gene>
<keyword evidence="5" id="KW-0597">Phosphoprotein</keyword>
<dbReference type="GO" id="GO:0005886">
    <property type="term" value="C:plasma membrane"/>
    <property type="evidence" value="ECO:0007669"/>
    <property type="project" value="UniProtKB-SubCell"/>
</dbReference>
<dbReference type="Gene3D" id="1.10.287.130">
    <property type="match status" value="1"/>
</dbReference>
<evidence type="ECO:0000256" key="7">
    <source>
        <dbReference type="ARBA" id="ARBA00022741"/>
    </source>
</evidence>
<name>A0A317E7L4_9PROT</name>
<feature type="transmembrane region" description="Helical" evidence="10">
    <location>
        <begin position="318"/>
        <end position="339"/>
    </location>
</feature>
<keyword evidence="10" id="KW-0812">Transmembrane</keyword>
<dbReference type="InterPro" id="IPR003594">
    <property type="entry name" value="HATPase_dom"/>
</dbReference>
<feature type="transmembrane region" description="Helical" evidence="10">
    <location>
        <begin position="57"/>
        <end position="81"/>
    </location>
</feature>
<comment type="catalytic activity">
    <reaction evidence="1">
        <text>ATP + protein L-histidine = ADP + protein N-phospho-L-histidine.</text>
        <dbReference type="EC" id="2.7.13.3"/>
    </reaction>
</comment>
<accession>A0A317E7L4</accession>
<dbReference type="PANTHER" id="PTHR44936">
    <property type="entry name" value="SENSOR PROTEIN CREC"/>
    <property type="match status" value="1"/>
</dbReference>
<dbReference type="Gene3D" id="3.30.565.10">
    <property type="entry name" value="Histidine kinase-like ATPase, C-terminal domain"/>
    <property type="match status" value="1"/>
</dbReference>
<comment type="caution">
    <text evidence="13">The sequence shown here is derived from an EMBL/GenBank/DDBJ whole genome shotgun (WGS) entry which is preliminary data.</text>
</comment>
<keyword evidence="4" id="KW-1003">Cell membrane</keyword>
<evidence type="ECO:0000259" key="12">
    <source>
        <dbReference type="PROSITE" id="PS50885"/>
    </source>
</evidence>
<dbReference type="EC" id="2.7.13.3" evidence="3"/>
<comment type="subcellular location">
    <subcellularLocation>
        <location evidence="2">Cell membrane</location>
        <topology evidence="2">Multi-pass membrane protein</topology>
    </subcellularLocation>
</comment>